<gene>
    <name evidence="5" type="ORF">CLV81_3311</name>
</gene>
<dbReference type="OrthoDB" id="2600165at2"/>
<dbReference type="PRINTS" id="PR00032">
    <property type="entry name" value="HTHARAC"/>
</dbReference>
<reference evidence="5 6" key="1">
    <citation type="submission" date="2018-03" db="EMBL/GenBank/DDBJ databases">
        <title>Genomic Encyclopedia of Archaeal and Bacterial Type Strains, Phase II (KMG-II): from individual species to whole genera.</title>
        <authorList>
            <person name="Goeker M."/>
        </authorList>
    </citation>
    <scope>NUCLEOTIDE SEQUENCE [LARGE SCALE GENOMIC DNA]</scope>
    <source>
        <strain evidence="5 6">DSM 25027</strain>
    </source>
</reference>
<dbReference type="Pfam" id="PF12833">
    <property type="entry name" value="HTH_18"/>
    <property type="match status" value="1"/>
</dbReference>
<dbReference type="InterPro" id="IPR018060">
    <property type="entry name" value="HTH_AraC"/>
</dbReference>
<organism evidence="5 6">
    <name type="scientific">Flagellimonas meridianipacifica</name>
    <dbReference type="NCBI Taxonomy" id="1080225"/>
    <lineage>
        <taxon>Bacteria</taxon>
        <taxon>Pseudomonadati</taxon>
        <taxon>Bacteroidota</taxon>
        <taxon>Flavobacteriia</taxon>
        <taxon>Flavobacteriales</taxon>
        <taxon>Flavobacteriaceae</taxon>
        <taxon>Flagellimonas</taxon>
    </lineage>
</organism>
<keyword evidence="6" id="KW-1185">Reference proteome</keyword>
<keyword evidence="1" id="KW-0805">Transcription regulation</keyword>
<dbReference type="SUPFAM" id="SSF46689">
    <property type="entry name" value="Homeodomain-like"/>
    <property type="match status" value="1"/>
</dbReference>
<accession>A0A2T0MBP0</accession>
<keyword evidence="2" id="KW-0238">DNA-binding</keyword>
<name>A0A2T0MBP0_9FLAO</name>
<evidence type="ECO:0000256" key="2">
    <source>
        <dbReference type="ARBA" id="ARBA00023125"/>
    </source>
</evidence>
<dbReference type="AlphaFoldDB" id="A0A2T0MBP0"/>
<dbReference type="InterPro" id="IPR020449">
    <property type="entry name" value="Tscrpt_reg_AraC-type_HTH"/>
</dbReference>
<proteinExistence type="predicted"/>
<dbReference type="GO" id="GO:0043565">
    <property type="term" value="F:sequence-specific DNA binding"/>
    <property type="evidence" value="ECO:0007669"/>
    <property type="project" value="InterPro"/>
</dbReference>
<evidence type="ECO:0000256" key="3">
    <source>
        <dbReference type="ARBA" id="ARBA00023163"/>
    </source>
</evidence>
<dbReference type="Gene3D" id="1.10.10.60">
    <property type="entry name" value="Homeodomain-like"/>
    <property type="match status" value="1"/>
</dbReference>
<evidence type="ECO:0000259" key="4">
    <source>
        <dbReference type="PROSITE" id="PS01124"/>
    </source>
</evidence>
<evidence type="ECO:0000313" key="5">
    <source>
        <dbReference type="EMBL" id="PRX54906.1"/>
    </source>
</evidence>
<dbReference type="PANTHER" id="PTHR43280">
    <property type="entry name" value="ARAC-FAMILY TRANSCRIPTIONAL REGULATOR"/>
    <property type="match status" value="1"/>
</dbReference>
<dbReference type="PANTHER" id="PTHR43280:SF32">
    <property type="entry name" value="TRANSCRIPTIONAL REGULATORY PROTEIN"/>
    <property type="match status" value="1"/>
</dbReference>
<dbReference type="RefSeq" id="WP_106146382.1">
    <property type="nucleotide sequence ID" value="NZ_PVYX01000002.1"/>
</dbReference>
<evidence type="ECO:0000313" key="6">
    <source>
        <dbReference type="Proteomes" id="UP000237640"/>
    </source>
</evidence>
<feature type="domain" description="HTH araC/xylS-type" evidence="4">
    <location>
        <begin position="200"/>
        <end position="301"/>
    </location>
</feature>
<dbReference type="PROSITE" id="PS01124">
    <property type="entry name" value="HTH_ARAC_FAMILY_2"/>
    <property type="match status" value="1"/>
</dbReference>
<dbReference type="Proteomes" id="UP000237640">
    <property type="component" value="Unassembled WGS sequence"/>
</dbReference>
<protein>
    <submittedName>
        <fullName evidence="5">Helix-turn-helix protein</fullName>
    </submittedName>
</protein>
<comment type="caution">
    <text evidence="5">The sequence shown here is derived from an EMBL/GenBank/DDBJ whole genome shotgun (WGS) entry which is preliminary data.</text>
</comment>
<dbReference type="EMBL" id="PVYX01000002">
    <property type="protein sequence ID" value="PRX54906.1"/>
    <property type="molecule type" value="Genomic_DNA"/>
</dbReference>
<dbReference type="InterPro" id="IPR009057">
    <property type="entry name" value="Homeodomain-like_sf"/>
</dbReference>
<sequence length="302" mass="35059">MSKTKRITHIPKFIDLCKLAGVEPQHPLIGIIRLENIPAHAKEMGMLSLGFYSISLKKKLKGYIEYGRKTYDFQEGVLGFVGPNQAISFDQCDAKESEGWELYFDPELLANSKLADEINDYGFFNYETHEALHASKKEEEQMEQIFQNIFDEYVLPIDQFSKEVILSNIELLLTYSKRFYKRQFITRNDADSSVVATFEKELKSFFSQSDLQEVGIPEVSYFSNKLNLSSKYLSDMLKDLTGKTTKEHIQFQLIEKAKHLLLGSDKSISEIAYQLGFEYPQYFSRFFREKTGESPKNFRKKV</sequence>
<dbReference type="GO" id="GO:0003700">
    <property type="term" value="F:DNA-binding transcription factor activity"/>
    <property type="evidence" value="ECO:0007669"/>
    <property type="project" value="InterPro"/>
</dbReference>
<dbReference type="SMART" id="SM00342">
    <property type="entry name" value="HTH_ARAC"/>
    <property type="match status" value="1"/>
</dbReference>
<evidence type="ECO:0000256" key="1">
    <source>
        <dbReference type="ARBA" id="ARBA00023015"/>
    </source>
</evidence>
<keyword evidence="3" id="KW-0804">Transcription</keyword>